<feature type="transmembrane region" description="Helical" evidence="2">
    <location>
        <begin position="88"/>
        <end position="107"/>
    </location>
</feature>
<protein>
    <submittedName>
        <fullName evidence="3">Uncharacterized protein</fullName>
    </submittedName>
</protein>
<comment type="caution">
    <text evidence="3">The sequence shown here is derived from an EMBL/GenBank/DDBJ whole genome shotgun (WGS) entry which is preliminary data.</text>
</comment>
<organism evidence="3">
    <name type="scientific">marine sediment metagenome</name>
    <dbReference type="NCBI Taxonomy" id="412755"/>
    <lineage>
        <taxon>unclassified sequences</taxon>
        <taxon>metagenomes</taxon>
        <taxon>ecological metagenomes</taxon>
    </lineage>
</organism>
<keyword evidence="2" id="KW-0472">Membrane</keyword>
<feature type="region of interest" description="Disordered" evidence="1">
    <location>
        <begin position="29"/>
        <end position="82"/>
    </location>
</feature>
<feature type="compositionally biased region" description="Basic and acidic residues" evidence="1">
    <location>
        <begin position="29"/>
        <end position="47"/>
    </location>
</feature>
<feature type="non-terminal residue" evidence="3">
    <location>
        <position position="1"/>
    </location>
</feature>
<reference evidence="3" key="1">
    <citation type="journal article" date="2014" name="Front. Microbiol.">
        <title>High frequency of phylogenetically diverse reductive dehalogenase-homologous genes in deep subseafloor sedimentary metagenomes.</title>
        <authorList>
            <person name="Kawai M."/>
            <person name="Futagami T."/>
            <person name="Toyoda A."/>
            <person name="Takaki Y."/>
            <person name="Nishi S."/>
            <person name="Hori S."/>
            <person name="Arai W."/>
            <person name="Tsubouchi T."/>
            <person name="Morono Y."/>
            <person name="Uchiyama I."/>
            <person name="Ito T."/>
            <person name="Fujiyama A."/>
            <person name="Inagaki F."/>
            <person name="Takami H."/>
        </authorList>
    </citation>
    <scope>NUCLEOTIDE SEQUENCE</scope>
    <source>
        <strain evidence="3">Expedition CK06-06</strain>
    </source>
</reference>
<evidence type="ECO:0000256" key="2">
    <source>
        <dbReference type="SAM" id="Phobius"/>
    </source>
</evidence>
<proteinExistence type="predicted"/>
<evidence type="ECO:0000256" key="1">
    <source>
        <dbReference type="SAM" id="MobiDB-lite"/>
    </source>
</evidence>
<accession>X1DU99</accession>
<sequence>NPEPLIKEKVVYRDRVKEVPVEKVVYRDRPKQDEHVQEHVGIEEHIQGDPPKSGQHPSADKLMTQDKAGPPVTALGEKKSATKENGISGWKIAGGLGIAGIVFYMGYKIWEVYH</sequence>
<evidence type="ECO:0000313" key="3">
    <source>
        <dbReference type="EMBL" id="GAH23752.1"/>
    </source>
</evidence>
<dbReference type="AlphaFoldDB" id="X1DU99"/>
<name>X1DU99_9ZZZZ</name>
<dbReference type="EMBL" id="BARU01002060">
    <property type="protein sequence ID" value="GAH23752.1"/>
    <property type="molecule type" value="Genomic_DNA"/>
</dbReference>
<keyword evidence="2" id="KW-0812">Transmembrane</keyword>
<gene>
    <name evidence="3" type="ORF">S03H2_05036</name>
</gene>
<keyword evidence="2" id="KW-1133">Transmembrane helix</keyword>